<evidence type="ECO:0000313" key="1">
    <source>
        <dbReference type="EnsemblPlants" id="MELO3C034284.2.1"/>
    </source>
</evidence>
<protein>
    <submittedName>
        <fullName evidence="1">Uncharacterized protein</fullName>
    </submittedName>
</protein>
<sequence>MIRIGVKFMRNISGCGIHDIIFGLKHPPQANRQYQRTIFSSTTSRLPDASSPKRAFSIICM</sequence>
<name>A0A9I9EII2_CUCME</name>
<proteinExistence type="predicted"/>
<dbReference type="AlphaFoldDB" id="A0A9I9EII2"/>
<dbReference type="EnsemblPlants" id="MELO3C034284.2.1">
    <property type="protein sequence ID" value="MELO3C034284.2.1"/>
    <property type="gene ID" value="MELO3C034284.2"/>
</dbReference>
<dbReference type="Gramene" id="MELO3C034284.2.1">
    <property type="protein sequence ID" value="MELO3C034284.2.1"/>
    <property type="gene ID" value="MELO3C034284.2"/>
</dbReference>
<reference evidence="1" key="1">
    <citation type="submission" date="2023-03" db="UniProtKB">
        <authorList>
            <consortium name="EnsemblPlants"/>
        </authorList>
    </citation>
    <scope>IDENTIFICATION</scope>
</reference>
<accession>A0A9I9EII2</accession>
<organism evidence="1">
    <name type="scientific">Cucumis melo</name>
    <name type="common">Muskmelon</name>
    <dbReference type="NCBI Taxonomy" id="3656"/>
    <lineage>
        <taxon>Eukaryota</taxon>
        <taxon>Viridiplantae</taxon>
        <taxon>Streptophyta</taxon>
        <taxon>Embryophyta</taxon>
        <taxon>Tracheophyta</taxon>
        <taxon>Spermatophyta</taxon>
        <taxon>Magnoliopsida</taxon>
        <taxon>eudicotyledons</taxon>
        <taxon>Gunneridae</taxon>
        <taxon>Pentapetalae</taxon>
        <taxon>rosids</taxon>
        <taxon>fabids</taxon>
        <taxon>Cucurbitales</taxon>
        <taxon>Cucurbitaceae</taxon>
        <taxon>Benincaseae</taxon>
        <taxon>Cucumis</taxon>
    </lineage>
</organism>